<evidence type="ECO:0000256" key="1">
    <source>
        <dbReference type="SAM" id="MobiDB-lite"/>
    </source>
</evidence>
<accession>A0A8S3VKA9</accession>
<dbReference type="SUPFAM" id="SSF48371">
    <property type="entry name" value="ARM repeat"/>
    <property type="match status" value="1"/>
</dbReference>
<gene>
    <name evidence="2" type="ORF">MEDL_68984</name>
</gene>
<proteinExistence type="predicted"/>
<dbReference type="AlphaFoldDB" id="A0A8S3VKA9"/>
<dbReference type="PANTHER" id="PTHR46270:SF2">
    <property type="entry name" value="TIR DOMAIN-CONTAINING PROTEIN"/>
    <property type="match status" value="1"/>
</dbReference>
<dbReference type="OrthoDB" id="2148946at2759"/>
<dbReference type="Gene3D" id="1.25.10.10">
    <property type="entry name" value="Leucine-rich Repeat Variant"/>
    <property type="match status" value="1"/>
</dbReference>
<organism evidence="2 3">
    <name type="scientific">Mytilus edulis</name>
    <name type="common">Blue mussel</name>
    <dbReference type="NCBI Taxonomy" id="6550"/>
    <lineage>
        <taxon>Eukaryota</taxon>
        <taxon>Metazoa</taxon>
        <taxon>Spiralia</taxon>
        <taxon>Lophotrochozoa</taxon>
        <taxon>Mollusca</taxon>
        <taxon>Bivalvia</taxon>
        <taxon>Autobranchia</taxon>
        <taxon>Pteriomorphia</taxon>
        <taxon>Mytilida</taxon>
        <taxon>Mytiloidea</taxon>
        <taxon>Mytilidae</taxon>
        <taxon>Mytilinae</taxon>
        <taxon>Mytilus</taxon>
    </lineage>
</organism>
<dbReference type="EMBL" id="CAJPWZ010003331">
    <property type="protein sequence ID" value="CAG2257722.1"/>
    <property type="molecule type" value="Genomic_DNA"/>
</dbReference>
<name>A0A8S3VKA9_MYTED</name>
<comment type="caution">
    <text evidence="2">The sequence shown here is derived from an EMBL/GenBank/DDBJ whole genome shotgun (WGS) entry which is preliminary data.</text>
</comment>
<dbReference type="Proteomes" id="UP000683360">
    <property type="component" value="Unassembled WGS sequence"/>
</dbReference>
<dbReference type="PANTHER" id="PTHR46270">
    <property type="entry name" value="ARMADILLO-TYPE FOLD-RELATED"/>
    <property type="match status" value="1"/>
</dbReference>
<dbReference type="InterPro" id="IPR016024">
    <property type="entry name" value="ARM-type_fold"/>
</dbReference>
<keyword evidence="3" id="KW-1185">Reference proteome</keyword>
<protein>
    <submittedName>
        <fullName evidence="2">Uncharacterized protein</fullName>
    </submittedName>
</protein>
<dbReference type="InterPro" id="IPR011989">
    <property type="entry name" value="ARM-like"/>
</dbReference>
<evidence type="ECO:0000313" key="2">
    <source>
        <dbReference type="EMBL" id="CAG2257722.1"/>
    </source>
</evidence>
<reference evidence="2" key="1">
    <citation type="submission" date="2021-03" db="EMBL/GenBank/DDBJ databases">
        <authorList>
            <person name="Bekaert M."/>
        </authorList>
    </citation>
    <scope>NUCLEOTIDE SEQUENCE</scope>
</reference>
<feature type="region of interest" description="Disordered" evidence="1">
    <location>
        <begin position="48"/>
        <end position="71"/>
    </location>
</feature>
<evidence type="ECO:0000313" key="3">
    <source>
        <dbReference type="Proteomes" id="UP000683360"/>
    </source>
</evidence>
<sequence length="609" mass="70252">MVTSLTDTGLITSYQHRGEKPDVSHLMMLKILPDSILESDPSVNDFLPDKNNNANLPQRDSCETPPIPKDEEINCKTSNHIPSTEAARSLSLFKGGLLQNVEDERLSLSGLVRVLGERDDILDIKHNKDLEHIWNCLKPDKKEGKKCGAAVERVVKADYNIIFKNCLKHLKDVDFQQTDSFIGWHQVKSMLNVAWMLSDSSPLFCKRTIEDTEALQNLYNIMRLIIECDLFEENKNLKYIIKAFLGILHNICRHCSNFKESLRSCPFLSVMLRLSKTKIAMIRAKCLIVMSYIVNDSEIHVVSTDCKVLVFIIDILKNAKCSDNHMSYKYGMNVSEILHGLNNLLANDENKEKLMSLDVLNLYLEILSKNFSDEEVCLTVTGIWKLSFHDSNKEKMKINSQLLEGKLEVDCPHIMISYQWDSQSVMLKVKDRLKEAGYKVWMDVEHMKAEYTYKLRKSFIPLRLQHRYVPDGWLGMLIGTRLYFDISSEDKIYPQMDNVMKELGNRGKIGTHTDTVDGYTNTKQVNTAINRLRYEDWSTTDVSAWLSDNSVKLPENILKELDGALLKELMTIQDRAPEHFYRLLQNDFGFEVINLLRFSKLLRQLNTVY</sequence>